<sequence>MHLELRKVQIQNIAFGEENAIRDHVLYLNKDSLTEEVMKDKRIKKVDFDIARPGESVRIIPVKDVIEPRAKLEGDIFPGIFKETMEEGGYGVTYALKGCAVTTTGPIVGFQEGLIDMSGPAAEYTPFSKLNHLVMVIEKQPEFDAHEHEQMVRMAGIRLAAFVGQLAVGQEEYESEEYTWDSIGEKYAQYPDLPKVVYVYNCMSQGLLHDTYFYGRDSKQMVPTMITPLEVMDGALVSGNCVSPGSKTTTWHHLNNAVIEECMKKHGKEINFMGIVLNPLMVSLKEKYRDCMLTIRMAEMLGADGVIISQEGFGNPTTDLMLVCQGLEKRGIKTVIITNEDAGVDGMSESLPDSVTEADAIVSTGNSNATIMLPKMDKTIGVLSDVAKTTGGNVDSIQDDGRLLIEIHGIMGGHNLQGNTYLGAITI</sequence>
<proteinExistence type="predicted"/>
<dbReference type="RefSeq" id="WP_117834659.1">
    <property type="nucleotide sequence ID" value="NZ_QRXJ01000005.1"/>
</dbReference>
<accession>A0A3R5XDR5</accession>
<gene>
    <name evidence="1" type="ORF">DWX03_04775</name>
</gene>
<dbReference type="Pfam" id="PF09338">
    <property type="entry name" value="Gly_reductase"/>
    <property type="match status" value="1"/>
</dbReference>
<organism evidence="1 2">
    <name type="scientific">Coprococcus comes</name>
    <dbReference type="NCBI Taxonomy" id="410072"/>
    <lineage>
        <taxon>Bacteria</taxon>
        <taxon>Bacillati</taxon>
        <taxon>Bacillota</taxon>
        <taxon>Clostridia</taxon>
        <taxon>Lachnospirales</taxon>
        <taxon>Lachnospiraceae</taxon>
        <taxon>Coprococcus</taxon>
    </lineage>
</organism>
<name>A0A3R5XDR5_9FIRM</name>
<protein>
    <submittedName>
        <fullName evidence="1">Beta-aspartyl-peptidase</fullName>
    </submittedName>
</protein>
<dbReference type="AlphaFoldDB" id="A0A3R5XDR5"/>
<reference evidence="1 2" key="1">
    <citation type="submission" date="2018-08" db="EMBL/GenBank/DDBJ databases">
        <title>A genome reference for cultivated species of the human gut microbiota.</title>
        <authorList>
            <person name="Zou Y."/>
            <person name="Xue W."/>
            <person name="Luo G."/>
        </authorList>
    </citation>
    <scope>NUCLEOTIDE SEQUENCE [LARGE SCALE GENOMIC DNA]</scope>
    <source>
        <strain evidence="1 2">AF18-12LB</strain>
    </source>
</reference>
<keyword evidence="2" id="KW-1185">Reference proteome</keyword>
<comment type="caution">
    <text evidence="1">The sequence shown here is derived from an EMBL/GenBank/DDBJ whole genome shotgun (WGS) entry which is preliminary data.</text>
</comment>
<dbReference type="Proteomes" id="UP000283360">
    <property type="component" value="Unassembled WGS sequence"/>
</dbReference>
<evidence type="ECO:0000313" key="2">
    <source>
        <dbReference type="Proteomes" id="UP000283360"/>
    </source>
</evidence>
<evidence type="ECO:0000313" key="1">
    <source>
        <dbReference type="EMBL" id="RGT91207.1"/>
    </source>
</evidence>
<dbReference type="EMBL" id="QRXJ01000005">
    <property type="protein sequence ID" value="RGT91207.1"/>
    <property type="molecule type" value="Genomic_DNA"/>
</dbReference>
<dbReference type="InterPro" id="IPR015417">
    <property type="entry name" value="Gly_reductase_pB_sua/b"/>
</dbReference>
<dbReference type="GO" id="GO:0050485">
    <property type="term" value="F:oxidoreductase activity, acting on X-H and Y-H to form an X-Y bond, with a disulfide as acceptor"/>
    <property type="evidence" value="ECO:0007669"/>
    <property type="project" value="InterPro"/>
</dbReference>